<name>A0AAD6MBF7_9ROSI</name>
<evidence type="ECO:0000313" key="3">
    <source>
        <dbReference type="Proteomes" id="UP001164929"/>
    </source>
</evidence>
<organism evidence="2 3">
    <name type="scientific">Populus alba x Populus x berolinensis</name>
    <dbReference type="NCBI Taxonomy" id="444605"/>
    <lineage>
        <taxon>Eukaryota</taxon>
        <taxon>Viridiplantae</taxon>
        <taxon>Streptophyta</taxon>
        <taxon>Embryophyta</taxon>
        <taxon>Tracheophyta</taxon>
        <taxon>Spermatophyta</taxon>
        <taxon>Magnoliopsida</taxon>
        <taxon>eudicotyledons</taxon>
        <taxon>Gunneridae</taxon>
        <taxon>Pentapetalae</taxon>
        <taxon>rosids</taxon>
        <taxon>fabids</taxon>
        <taxon>Malpighiales</taxon>
        <taxon>Salicaceae</taxon>
        <taxon>Saliceae</taxon>
        <taxon>Populus</taxon>
    </lineage>
</organism>
<keyword evidence="3" id="KW-1185">Reference proteome</keyword>
<accession>A0AAD6MBF7</accession>
<dbReference type="EMBL" id="JAQIZT010000010">
    <property type="protein sequence ID" value="KAJ6982257.1"/>
    <property type="molecule type" value="Genomic_DNA"/>
</dbReference>
<proteinExistence type="predicted"/>
<sequence>MNCVISSPRSTAPKTKSTTSSTENLLLGNSTSPHFKNIINNLCLRKRGTRNELEVRLIHVMVSKSASSPPVLTHCTIDGLREVS</sequence>
<evidence type="ECO:0000256" key="1">
    <source>
        <dbReference type="SAM" id="MobiDB-lite"/>
    </source>
</evidence>
<dbReference type="Proteomes" id="UP001164929">
    <property type="component" value="Chromosome 10"/>
</dbReference>
<reference evidence="2" key="1">
    <citation type="journal article" date="2023" name="Mol. Ecol. Resour.">
        <title>Chromosome-level genome assembly of a triploid poplar Populus alba 'Berolinensis'.</title>
        <authorList>
            <person name="Chen S."/>
            <person name="Yu Y."/>
            <person name="Wang X."/>
            <person name="Wang S."/>
            <person name="Zhang T."/>
            <person name="Zhou Y."/>
            <person name="He R."/>
            <person name="Meng N."/>
            <person name="Wang Y."/>
            <person name="Liu W."/>
            <person name="Liu Z."/>
            <person name="Liu J."/>
            <person name="Guo Q."/>
            <person name="Huang H."/>
            <person name="Sederoff R.R."/>
            <person name="Wang G."/>
            <person name="Qu G."/>
            <person name="Chen S."/>
        </authorList>
    </citation>
    <scope>NUCLEOTIDE SEQUENCE</scope>
    <source>
        <strain evidence="2">SC-2020</strain>
    </source>
</reference>
<comment type="caution">
    <text evidence="2">The sequence shown here is derived from an EMBL/GenBank/DDBJ whole genome shotgun (WGS) entry which is preliminary data.</text>
</comment>
<feature type="region of interest" description="Disordered" evidence="1">
    <location>
        <begin position="1"/>
        <end position="28"/>
    </location>
</feature>
<dbReference type="AlphaFoldDB" id="A0AAD6MBF7"/>
<gene>
    <name evidence="2" type="ORF">NC653_025384</name>
</gene>
<protein>
    <submittedName>
        <fullName evidence="2">Uncharacterized protein</fullName>
    </submittedName>
</protein>
<evidence type="ECO:0000313" key="2">
    <source>
        <dbReference type="EMBL" id="KAJ6982257.1"/>
    </source>
</evidence>